<accession>A0A941DCJ0</accession>
<dbReference type="Proteomes" id="UP000680158">
    <property type="component" value="Unassembled WGS sequence"/>
</dbReference>
<reference evidence="1 2" key="1">
    <citation type="submission" date="2021-04" db="EMBL/GenBank/DDBJ databases">
        <title>novel species isolated from subtropical streams in China.</title>
        <authorList>
            <person name="Lu H."/>
        </authorList>
    </citation>
    <scope>NUCLEOTIDE SEQUENCE [LARGE SCALE GENOMIC DNA]</scope>
    <source>
        <strain evidence="1 2">BYS107W</strain>
    </source>
</reference>
<name>A0A941DCJ0_9BURK</name>
<dbReference type="SUPFAM" id="SSF52980">
    <property type="entry name" value="Restriction endonuclease-like"/>
    <property type="match status" value="1"/>
</dbReference>
<dbReference type="RefSeq" id="WP_212682603.1">
    <property type="nucleotide sequence ID" value="NZ_JAGSPM010000001.1"/>
</dbReference>
<gene>
    <name evidence="1" type="ORF">KDM92_01005</name>
</gene>
<evidence type="ECO:0000313" key="2">
    <source>
        <dbReference type="Proteomes" id="UP000680158"/>
    </source>
</evidence>
<dbReference type="EMBL" id="JAGSPM010000001">
    <property type="protein sequence ID" value="MBR7745143.1"/>
    <property type="molecule type" value="Genomic_DNA"/>
</dbReference>
<dbReference type="AlphaFoldDB" id="A0A941DCJ0"/>
<keyword evidence="2" id="KW-1185">Reference proteome</keyword>
<evidence type="ECO:0008006" key="3">
    <source>
        <dbReference type="Google" id="ProtNLM"/>
    </source>
</evidence>
<sequence length="503" mass="57928">MLSTQELEGALAGLETRIVTELAPYEPQSAICLWLDIMRGIEEIINLPNVDWDDDNFEQQLYEFPLLQLMHYGREFQAIRRRLIARFSEKFANRFCNILSLGSAIGISFEAHRMFEAASGFKNVMSMIGYLQSRRRHFVGLLHLMPHACRGTRLISHSNVFNCFLPIVECTAVPMMSVQYLLMVRLAQQRLGLNEDGKTELPMLNTFYLEPERASIVEMIVSNERAGATLEREPLQADRLFSAAELRNDILAIEAVYAEFDLNKTDFAVAATLVRRLSTEFINRDYWVEITPKQLNCLVSEVGATANLRSALTCGADNYMLCLSSYAPFVRDGDRYLSTVSLLSRFIYNWRARILNKSKRFQIRAGFIFEDQVKDALKDQGFTIQEIVRIDRQEFDVVTIQNGVIWNVQCKNNFIDLDRVDMDATSFARYNKHLVRSYERALTKEFNREHLLQCKLNLADVQHMVVSRFPVITDNPRIVVFSRIGDFSRRASEILSNSSLKFP</sequence>
<evidence type="ECO:0000313" key="1">
    <source>
        <dbReference type="EMBL" id="MBR7745143.1"/>
    </source>
</evidence>
<organism evidence="1 2">
    <name type="scientific">Undibacterium baiyunense</name>
    <dbReference type="NCBI Taxonomy" id="2828731"/>
    <lineage>
        <taxon>Bacteria</taxon>
        <taxon>Pseudomonadati</taxon>
        <taxon>Pseudomonadota</taxon>
        <taxon>Betaproteobacteria</taxon>
        <taxon>Burkholderiales</taxon>
        <taxon>Oxalobacteraceae</taxon>
        <taxon>Undibacterium</taxon>
    </lineage>
</organism>
<protein>
    <recommendedName>
        <fullName evidence="3">Nuclease-related domain-containing protein</fullName>
    </recommendedName>
</protein>
<comment type="caution">
    <text evidence="1">The sequence shown here is derived from an EMBL/GenBank/DDBJ whole genome shotgun (WGS) entry which is preliminary data.</text>
</comment>
<proteinExistence type="predicted"/>
<dbReference type="InterPro" id="IPR011335">
    <property type="entry name" value="Restrct_endonuc-II-like"/>
</dbReference>